<keyword evidence="2" id="KW-0808">Transferase</keyword>
<dbReference type="SUPFAM" id="SSF56112">
    <property type="entry name" value="Protein kinase-like (PK-like)"/>
    <property type="match status" value="1"/>
</dbReference>
<dbReference type="PROSITE" id="PS50011">
    <property type="entry name" value="PROTEIN_KINASE_DOM"/>
    <property type="match status" value="1"/>
</dbReference>
<dbReference type="GO" id="GO:0005737">
    <property type="term" value="C:cytoplasm"/>
    <property type="evidence" value="ECO:0007669"/>
    <property type="project" value="TreeGrafter"/>
</dbReference>
<dbReference type="AlphaFoldDB" id="A0A146KIX4"/>
<dbReference type="GO" id="GO:0004674">
    <property type="term" value="F:protein serine/threonine kinase activity"/>
    <property type="evidence" value="ECO:0007669"/>
    <property type="project" value="UniProtKB-KW"/>
</dbReference>
<reference evidence="7" key="1">
    <citation type="submission" date="2015-07" db="EMBL/GenBank/DDBJ databases">
        <title>Adaptation to a free-living lifestyle via gene acquisitions in the diplomonad Trepomonas sp. PC1.</title>
        <authorList>
            <person name="Xu F."/>
            <person name="Jerlstrom-Hultqvist J."/>
            <person name="Kolisko M."/>
            <person name="Simpson A.G.B."/>
            <person name="Roger A.J."/>
            <person name="Svard S.G."/>
            <person name="Andersson J.O."/>
        </authorList>
    </citation>
    <scope>NUCLEOTIDE SEQUENCE</scope>
    <source>
        <strain evidence="7">PC1</strain>
    </source>
</reference>
<dbReference type="InterPro" id="IPR000719">
    <property type="entry name" value="Prot_kinase_dom"/>
</dbReference>
<keyword evidence="4 7" id="KW-0418">Kinase</keyword>
<evidence type="ECO:0000256" key="5">
    <source>
        <dbReference type="ARBA" id="ARBA00022840"/>
    </source>
</evidence>
<feature type="domain" description="Protein kinase" evidence="6">
    <location>
        <begin position="1"/>
        <end position="184"/>
    </location>
</feature>
<keyword evidence="1" id="KW-0723">Serine/threonine-protein kinase</keyword>
<dbReference type="EMBL" id="GDID01000832">
    <property type="protein sequence ID" value="JAP95774.1"/>
    <property type="molecule type" value="Transcribed_RNA"/>
</dbReference>
<keyword evidence="3" id="KW-0547">Nucleotide-binding</keyword>
<feature type="non-terminal residue" evidence="7">
    <location>
        <position position="1"/>
    </location>
</feature>
<evidence type="ECO:0000259" key="6">
    <source>
        <dbReference type="PROSITE" id="PS50011"/>
    </source>
</evidence>
<sequence length="184" mass="21164">PKTHKTLSEVVEHKLPLRGEVKMIMFQICSILNSLHKQGIAHKALNLSNILLSDSFQITISKLGAQQQFAPGAFDQYEKRMQIHFLNGFKVIDQNPLYCAPEMFLERQIDWQKADVYATGVVFYVLLFRKFPFSCLQYAGLKQLVTEGELCTQQKISLSGAEEELVRGMLEKDDTKRWSFEECL</sequence>
<keyword evidence="5" id="KW-0067">ATP-binding</keyword>
<evidence type="ECO:0000256" key="2">
    <source>
        <dbReference type="ARBA" id="ARBA00022679"/>
    </source>
</evidence>
<dbReference type="PANTHER" id="PTHR24346">
    <property type="entry name" value="MAP/MICROTUBULE AFFINITY-REGULATING KINASE"/>
    <property type="match status" value="1"/>
</dbReference>
<organism evidence="7">
    <name type="scientific">Trepomonas sp. PC1</name>
    <dbReference type="NCBI Taxonomy" id="1076344"/>
    <lineage>
        <taxon>Eukaryota</taxon>
        <taxon>Metamonada</taxon>
        <taxon>Diplomonadida</taxon>
        <taxon>Hexamitidae</taxon>
        <taxon>Hexamitinae</taxon>
        <taxon>Trepomonas</taxon>
    </lineage>
</organism>
<dbReference type="GO" id="GO:0005524">
    <property type="term" value="F:ATP binding"/>
    <property type="evidence" value="ECO:0007669"/>
    <property type="project" value="UniProtKB-KW"/>
</dbReference>
<proteinExistence type="predicted"/>
<evidence type="ECO:0000256" key="1">
    <source>
        <dbReference type="ARBA" id="ARBA00022527"/>
    </source>
</evidence>
<dbReference type="GO" id="GO:0035556">
    <property type="term" value="P:intracellular signal transduction"/>
    <property type="evidence" value="ECO:0007669"/>
    <property type="project" value="TreeGrafter"/>
</dbReference>
<protein>
    <submittedName>
        <fullName evidence="7">Kinase, CAMK CAMKL</fullName>
    </submittedName>
</protein>
<dbReference type="SMART" id="SM00220">
    <property type="entry name" value="S_TKc"/>
    <property type="match status" value="1"/>
</dbReference>
<feature type="non-terminal residue" evidence="7">
    <location>
        <position position="184"/>
    </location>
</feature>
<name>A0A146KIX4_9EUKA</name>
<accession>A0A146KIX4</accession>
<dbReference type="InterPro" id="IPR011009">
    <property type="entry name" value="Kinase-like_dom_sf"/>
</dbReference>
<dbReference type="Pfam" id="PF00069">
    <property type="entry name" value="Pkinase"/>
    <property type="match status" value="1"/>
</dbReference>
<dbReference type="Gene3D" id="1.10.510.10">
    <property type="entry name" value="Transferase(Phosphotransferase) domain 1"/>
    <property type="match status" value="1"/>
</dbReference>
<evidence type="ECO:0000256" key="3">
    <source>
        <dbReference type="ARBA" id="ARBA00022741"/>
    </source>
</evidence>
<dbReference type="PANTHER" id="PTHR24346:SF82">
    <property type="entry name" value="KP78A-RELATED"/>
    <property type="match status" value="1"/>
</dbReference>
<evidence type="ECO:0000313" key="7">
    <source>
        <dbReference type="EMBL" id="JAP95774.1"/>
    </source>
</evidence>
<evidence type="ECO:0000256" key="4">
    <source>
        <dbReference type="ARBA" id="ARBA00022777"/>
    </source>
</evidence>
<gene>
    <name evidence="7" type="ORF">TPC1_11114</name>
</gene>